<feature type="domain" description="BED-type" evidence="10">
    <location>
        <begin position="27"/>
        <end position="79"/>
    </location>
</feature>
<evidence type="ECO:0000256" key="1">
    <source>
        <dbReference type="ARBA" id="ARBA00004123"/>
    </source>
</evidence>
<sequence length="714" mass="79354">MMLTGEPANANGNGNAPPALAKSRAGRRPGVVWEFFTPVRTETNKTHATCNFCERRCAGVASRMIVHVLKKCPAAPPHAVEMLAFAASQERQLQQDQRPEKRQRLLEAGESSMAPTTTAMNSAAALNALRSGLHERMATGAMNVVSLVQQKLVVACLRNGMPFEFLEDEYFNEALAALNAGFPRMSKELVTSKILSDVDATVTEETTHWLRASASVTLAYNQARHEWLAIDEKRRRFLLAESTAEDDQVDSALRYVVAQREVLSLPSYSGVFGICTDATGLLAALRSDPETPLLSTCMLRTTLDMWREILMASPIISKLLVDAASIAETNFTEHLDRFSPQQLERIEQFYKTDDKWCFLFSLVKLLWWLEDSLRVIPEGGDGLLATEFWVTLQRVDVLLAPFAWLFALSESREMASSQYVLLWVWVLASVPRANLYTTQQNTAVMDRLVKIIAHSIEDHHLVAFLLDPRIRGAGFSATGRRRVKSLVLQVAMRIWSARGGVDVTTAREALLVQLGHYVDRTGVFADDVVWEMSRGKHPEAFWKDYVEDAPELAHTAMTVLAFVPYTQSTSDYFAELEAATKGESQNATESFVVRRIKHHVSKSSSSLETTQTFTEYAQLLSPIAGTSIAGDGFKLASGEVKEGSRTPRDVVMKAKIELVTATTPQVDDKKEGASEENAVNASWFAFAESDKEELENAIKRLIPPSLVRTKTVML</sequence>
<evidence type="ECO:0000256" key="8">
    <source>
        <dbReference type="PROSITE-ProRule" id="PRU00027"/>
    </source>
</evidence>
<dbReference type="InterPro" id="IPR003656">
    <property type="entry name" value="Znf_BED"/>
</dbReference>
<organism evidence="11 12">
    <name type="scientific">Pythium oligandrum</name>
    <name type="common">Mycoparasitic fungus</name>
    <dbReference type="NCBI Taxonomy" id="41045"/>
    <lineage>
        <taxon>Eukaryota</taxon>
        <taxon>Sar</taxon>
        <taxon>Stramenopiles</taxon>
        <taxon>Oomycota</taxon>
        <taxon>Peronosporomycetes</taxon>
        <taxon>Pythiales</taxon>
        <taxon>Pythiaceae</taxon>
        <taxon>Pythium</taxon>
    </lineage>
</organism>
<dbReference type="InterPro" id="IPR012337">
    <property type="entry name" value="RNaseH-like_sf"/>
</dbReference>
<dbReference type="PANTHER" id="PTHR46481:SF10">
    <property type="entry name" value="ZINC FINGER BED DOMAIN-CONTAINING PROTEIN 39"/>
    <property type="match status" value="1"/>
</dbReference>
<evidence type="ECO:0000256" key="9">
    <source>
        <dbReference type="SAM" id="MobiDB-lite"/>
    </source>
</evidence>
<keyword evidence="7" id="KW-0539">Nucleus</keyword>
<dbReference type="AlphaFoldDB" id="A0A8K1CAA4"/>
<keyword evidence="3 8" id="KW-0863">Zinc-finger</keyword>
<evidence type="ECO:0000256" key="6">
    <source>
        <dbReference type="ARBA" id="ARBA00023163"/>
    </source>
</evidence>
<dbReference type="PROSITE" id="PS50808">
    <property type="entry name" value="ZF_BED"/>
    <property type="match status" value="1"/>
</dbReference>
<keyword evidence="4" id="KW-0862">Zinc</keyword>
<evidence type="ECO:0000259" key="10">
    <source>
        <dbReference type="PROSITE" id="PS50808"/>
    </source>
</evidence>
<dbReference type="GO" id="GO:0005634">
    <property type="term" value="C:nucleus"/>
    <property type="evidence" value="ECO:0007669"/>
    <property type="project" value="UniProtKB-SubCell"/>
</dbReference>
<dbReference type="OrthoDB" id="125374at2759"/>
<name>A0A8K1CAA4_PYTOL</name>
<evidence type="ECO:0000256" key="2">
    <source>
        <dbReference type="ARBA" id="ARBA00022723"/>
    </source>
</evidence>
<evidence type="ECO:0000313" key="11">
    <source>
        <dbReference type="EMBL" id="TMW59033.1"/>
    </source>
</evidence>
<feature type="region of interest" description="Disordered" evidence="9">
    <location>
        <begin position="1"/>
        <end position="25"/>
    </location>
</feature>
<gene>
    <name evidence="11" type="ORF">Poli38472_007178</name>
</gene>
<protein>
    <recommendedName>
        <fullName evidence="10">BED-type domain-containing protein</fullName>
    </recommendedName>
</protein>
<evidence type="ECO:0000256" key="3">
    <source>
        <dbReference type="ARBA" id="ARBA00022771"/>
    </source>
</evidence>
<dbReference type="Proteomes" id="UP000794436">
    <property type="component" value="Unassembled WGS sequence"/>
</dbReference>
<feature type="compositionally biased region" description="Low complexity" evidence="9">
    <location>
        <begin position="7"/>
        <end position="19"/>
    </location>
</feature>
<dbReference type="GO" id="GO:0003677">
    <property type="term" value="F:DNA binding"/>
    <property type="evidence" value="ECO:0007669"/>
    <property type="project" value="InterPro"/>
</dbReference>
<keyword evidence="12" id="KW-1185">Reference proteome</keyword>
<dbReference type="PANTHER" id="PTHR46481">
    <property type="entry name" value="ZINC FINGER BED DOMAIN-CONTAINING PROTEIN 4"/>
    <property type="match status" value="1"/>
</dbReference>
<dbReference type="EMBL" id="SPLM01000110">
    <property type="protein sequence ID" value="TMW59033.1"/>
    <property type="molecule type" value="Genomic_DNA"/>
</dbReference>
<dbReference type="SUPFAM" id="SSF53098">
    <property type="entry name" value="Ribonuclease H-like"/>
    <property type="match status" value="1"/>
</dbReference>
<comment type="caution">
    <text evidence="11">The sequence shown here is derived from an EMBL/GenBank/DDBJ whole genome shotgun (WGS) entry which is preliminary data.</text>
</comment>
<keyword evidence="5" id="KW-0805">Transcription regulation</keyword>
<evidence type="ECO:0000256" key="7">
    <source>
        <dbReference type="ARBA" id="ARBA00023242"/>
    </source>
</evidence>
<comment type="subcellular location">
    <subcellularLocation>
        <location evidence="1">Nucleus</location>
    </subcellularLocation>
</comment>
<dbReference type="InterPro" id="IPR052035">
    <property type="entry name" value="ZnF_BED_domain_contain"/>
</dbReference>
<reference evidence="11" key="1">
    <citation type="submission" date="2019-03" db="EMBL/GenBank/DDBJ databases">
        <title>Long read genome sequence of the mycoparasitic Pythium oligandrum ATCC 38472 isolated from sugarbeet rhizosphere.</title>
        <authorList>
            <person name="Gaulin E."/>
        </authorList>
    </citation>
    <scope>NUCLEOTIDE SEQUENCE</scope>
    <source>
        <strain evidence="11">ATCC 38472_TT</strain>
    </source>
</reference>
<evidence type="ECO:0000256" key="4">
    <source>
        <dbReference type="ARBA" id="ARBA00022833"/>
    </source>
</evidence>
<accession>A0A8K1CAA4</accession>
<dbReference type="GO" id="GO:0008270">
    <property type="term" value="F:zinc ion binding"/>
    <property type="evidence" value="ECO:0007669"/>
    <property type="project" value="UniProtKB-KW"/>
</dbReference>
<evidence type="ECO:0000256" key="5">
    <source>
        <dbReference type="ARBA" id="ARBA00023015"/>
    </source>
</evidence>
<proteinExistence type="predicted"/>
<keyword evidence="6" id="KW-0804">Transcription</keyword>
<keyword evidence="2" id="KW-0479">Metal-binding</keyword>
<evidence type="ECO:0000313" key="12">
    <source>
        <dbReference type="Proteomes" id="UP000794436"/>
    </source>
</evidence>